<reference evidence="1" key="1">
    <citation type="submission" date="2018-05" db="EMBL/GenBank/DDBJ databases">
        <authorList>
            <person name="Lanie J.A."/>
            <person name="Ng W.-L."/>
            <person name="Kazmierczak K.M."/>
            <person name="Andrzejewski T.M."/>
            <person name="Davidsen T.M."/>
            <person name="Wayne K.J."/>
            <person name="Tettelin H."/>
            <person name="Glass J.I."/>
            <person name="Rusch D."/>
            <person name="Podicherti R."/>
            <person name="Tsui H.-C.T."/>
            <person name="Winkler M.E."/>
        </authorList>
    </citation>
    <scope>NUCLEOTIDE SEQUENCE</scope>
</reference>
<evidence type="ECO:0000313" key="1">
    <source>
        <dbReference type="EMBL" id="SVA77949.1"/>
    </source>
</evidence>
<accession>A0A381YLV0</accession>
<dbReference type="AlphaFoldDB" id="A0A381YLV0"/>
<dbReference type="EMBL" id="UINC01018536">
    <property type="protein sequence ID" value="SVA77949.1"/>
    <property type="molecule type" value="Genomic_DNA"/>
</dbReference>
<proteinExistence type="predicted"/>
<sequence length="25" mass="2818">MIVVFTKQIFTNSKKVVIIVNSATH</sequence>
<protein>
    <submittedName>
        <fullName evidence="1">Uncharacterized protein</fullName>
    </submittedName>
</protein>
<organism evidence="1">
    <name type="scientific">marine metagenome</name>
    <dbReference type="NCBI Taxonomy" id="408172"/>
    <lineage>
        <taxon>unclassified sequences</taxon>
        <taxon>metagenomes</taxon>
        <taxon>ecological metagenomes</taxon>
    </lineage>
</organism>
<name>A0A381YLV0_9ZZZZ</name>
<gene>
    <name evidence="1" type="ORF">METZ01_LOCUS130803</name>
</gene>